<feature type="transmembrane region" description="Helical" evidence="1">
    <location>
        <begin position="1651"/>
        <end position="1668"/>
    </location>
</feature>
<keyword evidence="1" id="KW-0472">Membrane</keyword>
<feature type="transmembrane region" description="Helical" evidence="1">
    <location>
        <begin position="990"/>
        <end position="1012"/>
    </location>
</feature>
<feature type="transmembrane region" description="Helical" evidence="1">
    <location>
        <begin position="1613"/>
        <end position="1631"/>
    </location>
</feature>
<dbReference type="Pfam" id="PF20146">
    <property type="entry name" value="NRF"/>
    <property type="match status" value="2"/>
</dbReference>
<feature type="transmembrane region" description="Helical" evidence="1">
    <location>
        <begin position="622"/>
        <end position="644"/>
    </location>
</feature>
<keyword evidence="1" id="KW-0812">Transmembrane</keyword>
<feature type="transmembrane region" description="Helical" evidence="1">
    <location>
        <begin position="1226"/>
        <end position="1245"/>
    </location>
</feature>
<keyword evidence="1" id="KW-1133">Transmembrane helix</keyword>
<dbReference type="SMART" id="SM00703">
    <property type="entry name" value="NRF"/>
    <property type="match status" value="2"/>
</dbReference>
<dbReference type="InterPro" id="IPR002656">
    <property type="entry name" value="Acyl_transf_3_dom"/>
</dbReference>
<reference evidence="3 4" key="1">
    <citation type="journal article" date="2023" name="Insect Mol. Biol.">
        <title>Genome sequencing provides insights into the evolution of gene families encoding plant cell wall-degrading enzymes in longhorned beetles.</title>
        <authorList>
            <person name="Shin N.R."/>
            <person name="Okamura Y."/>
            <person name="Kirsch R."/>
            <person name="Pauchet Y."/>
        </authorList>
    </citation>
    <scope>NUCLEOTIDE SEQUENCE [LARGE SCALE GENOMIC DNA]</scope>
    <source>
        <strain evidence="3">EAD_L_NR</strain>
    </source>
</reference>
<feature type="transmembrane region" description="Helical" evidence="1">
    <location>
        <begin position="1265"/>
        <end position="1284"/>
    </location>
</feature>
<feature type="transmembrane region" description="Helical" evidence="1">
    <location>
        <begin position="1517"/>
        <end position="1539"/>
    </location>
</feature>
<feature type="transmembrane region" description="Helical" evidence="1">
    <location>
        <begin position="1156"/>
        <end position="1176"/>
    </location>
</feature>
<evidence type="ECO:0000259" key="2">
    <source>
        <dbReference type="SMART" id="SM00703"/>
    </source>
</evidence>
<feature type="transmembrane region" description="Helical" evidence="1">
    <location>
        <begin position="417"/>
        <end position="436"/>
    </location>
</feature>
<proteinExistence type="predicted"/>
<evidence type="ECO:0000256" key="1">
    <source>
        <dbReference type="SAM" id="Phobius"/>
    </source>
</evidence>
<feature type="domain" description="Nose resistant-to-fluoxetine protein N-terminal" evidence="2">
    <location>
        <begin position="57"/>
        <end position="191"/>
    </location>
</feature>
<accession>A0AAV8W7M6</accession>
<organism evidence="3 4">
    <name type="scientific">Exocentrus adspersus</name>
    <dbReference type="NCBI Taxonomy" id="1586481"/>
    <lineage>
        <taxon>Eukaryota</taxon>
        <taxon>Metazoa</taxon>
        <taxon>Ecdysozoa</taxon>
        <taxon>Arthropoda</taxon>
        <taxon>Hexapoda</taxon>
        <taxon>Insecta</taxon>
        <taxon>Pterygota</taxon>
        <taxon>Neoptera</taxon>
        <taxon>Endopterygota</taxon>
        <taxon>Coleoptera</taxon>
        <taxon>Polyphaga</taxon>
        <taxon>Cucujiformia</taxon>
        <taxon>Chrysomeloidea</taxon>
        <taxon>Cerambycidae</taxon>
        <taxon>Lamiinae</taxon>
        <taxon>Acanthocinini</taxon>
        <taxon>Exocentrus</taxon>
    </lineage>
</organism>
<feature type="transmembrane region" description="Helical" evidence="1">
    <location>
        <begin position="1680"/>
        <end position="1701"/>
    </location>
</feature>
<feature type="transmembrane region" description="Helical" evidence="1">
    <location>
        <begin position="1367"/>
        <end position="1386"/>
    </location>
</feature>
<gene>
    <name evidence="3" type="ORF">NQ315_007606</name>
</gene>
<feature type="transmembrane region" description="Helical" evidence="1">
    <location>
        <begin position="1589"/>
        <end position="1606"/>
    </location>
</feature>
<feature type="transmembrane region" description="Helical" evidence="1">
    <location>
        <begin position="1120"/>
        <end position="1136"/>
    </location>
</feature>
<feature type="transmembrane region" description="Helical" evidence="1">
    <location>
        <begin position="945"/>
        <end position="969"/>
    </location>
</feature>
<feature type="transmembrane region" description="Helical" evidence="1">
    <location>
        <begin position="352"/>
        <end position="374"/>
    </location>
</feature>
<feature type="transmembrane region" description="Helical" evidence="1">
    <location>
        <begin position="1182"/>
        <end position="1205"/>
    </location>
</feature>
<dbReference type="EMBL" id="JANEYG010000006">
    <property type="protein sequence ID" value="KAJ8922576.1"/>
    <property type="molecule type" value="Genomic_DNA"/>
</dbReference>
<feature type="transmembrane region" description="Helical" evidence="1">
    <location>
        <begin position="913"/>
        <end position="933"/>
    </location>
</feature>
<feature type="transmembrane region" description="Helical" evidence="1">
    <location>
        <begin position="305"/>
        <end position="331"/>
    </location>
</feature>
<feature type="transmembrane region" description="Helical" evidence="1">
    <location>
        <begin position="844"/>
        <end position="863"/>
    </location>
</feature>
<feature type="transmembrane region" description="Helical" evidence="1">
    <location>
        <begin position="1759"/>
        <end position="1777"/>
    </location>
</feature>
<feature type="transmembrane region" description="Helical" evidence="1">
    <location>
        <begin position="203"/>
        <end position="225"/>
    </location>
</feature>
<keyword evidence="4" id="KW-1185">Reference proteome</keyword>
<sequence length="1849" mass="211717">MCINKLTSSFIEEVMRFPNTKSVTLLVVLLMGLGMAQSGRTYLDLLQYKNYVFADADSVCSNFTSSNNVSQGCSEQLQILCDNPNLLMTVLDASSKFPYSGLGYASKMDHGNFDQCLSVDYKYEGGRILGEYCTMGLVIIDIFANVSDPNDFYKLAVCKPNGCSANDLNSIVKQLGVQDFPGMFTDTTCQTVETYSTFTAADIVTLAIFAVILLLMALSTIYDVYLYQNQQKCPFPLLLAFSVLSNGRKLLHISKRSSKEQIETFHGLRVISMMWVVIGHEMAMFPYLSISNIKRVNDWQNHMYAFYITAAHLAVDTFFFMSGFLLAFQYLKGRTRSLKEQILSVPYMIVHRYLRLTPAMLMTYLVTISIMIHLGSGPLWSLFIDGFGIQCRNHWMPFFLYIQNYYNYDDMCLLHTWYLSADMQLFLVSPLVLIPLSLQLKKCGLKTVMAELFVFNLFWTILPLVMKLVFRDYGNDYDTHSRFVNYFIGVMLGVFMRSNIDKSFLHMVKETNRDVTNLVTWPTILVSMLAIVLGKQAVEMGGDYVTISVFYSLMRPAWCIGLSWIVYSCYHGHGGFVNWILCRPIFQVIGRLTYCTYLLHVSVIAYYQGSARTRWYFSDYNAVYQFCGHYVVSLILATFWTLAFESPLIIIEKHLVGGTAKTTSKTDVTQDVNTISRCVFIVEGSDVIYRDFKFASADVVCNYFSTAGVDEKCVEQLEVVCQNVSLIETILDASSKFPYAGLGYGSKLDYGNFDQCLSIDYKYEGDRILGEYCIVGLAIPNIFGNLSNSNEYYKLAMCRPNGCSANDYNAILKQLVNLNISLGLFSDIGCQTVETYSSLSTTDIVTSTIIGVVVLLMVLSTIYDVYLHTNELKCTTPLLVAFSVFSNGRRLLHVSEHPSKEQIQTFHGLRVISMMWVIIGHELSLFPLISVSNSGKVNNWQNQLYAFYITAAHLAVDTFFYMSGFLLAFQYLKGRTRSLTEQILSIPRMVIHRLTPAMLMTYLVVISISIHFGSGPLWPFLIANTAETCRKRWLPFFLYIQNYYNYEAMCIVPTWYLSADMQMFLVSPLVLIPLSLQLKRWGCKKTMIELFVMNLVLTVLPLVIKLVFRDYDNEYDTHSRFVNYFIGVMFGAFMRMNIDKPFLYMVKEKDRSIVNLLMWPIILASMLAIVLGKQGVEMGGDYVTISVFYSLMRPVWCICLSWIVYSCHHGRGGFVNWILSAPIFQVIGRLTYCAYLLHVLVIAYYQATARTRWYFSDYNAIYQFWGHYIVSLIVATFWTLAFELPLISIEKFLIGGPARATNENKATQKDSTGVYMLAVCRPNGCTAQDYNAMLSNTVDLPIYAQSLFQDISCQTIETNTKYKTEDIVTLTIFSIVIALMIFSTLYDVFLYKTGSKPFHPLMISFSVLSNGRKLLHISRHSTSKEQIEIFHGIRVISMIWIVSGHGFVMWQYGFVINAEKVDAWQKQMYAVYITAGPFAVDTFFFMSGFLLAFQYFKGKTKSLAQQLLAVPRNIIHRYLRLTPAMLMIYLVTISIFMHMGSGPAWNLMNQGTVDVCKKHWARFFFYIQNYYDDFQQICLIQTWYLSADMQLFLIAPIFLIPLSIQLKKMGFKIVMVELLILNIIWTFLPIILKLNYKQFNLKHPFDTHSRLINYFIGIMLGLFMRVKIDKPFLYIIKEGLRPIVSLATWIVILLGMTATFICYRDEELHHGYDSQTVYNALMRPAWCIGMSWITYSSYHGEGGFIGWILSRPIFQVVGRLTYCIYLVHMTVISYYVGTMRNKLYFSDYIAFYQNTGHYVVSVIVAVFWTLAFESPLIIVEKYLLGGAQKPKETKEQQATANGEHHIEAA</sequence>
<feature type="domain" description="Nose resistant-to-fluoxetine protein N-terminal" evidence="2">
    <location>
        <begin position="710"/>
        <end position="832"/>
    </location>
</feature>
<dbReference type="InterPro" id="IPR006621">
    <property type="entry name" value="Nose-resist-to-fluoxetine_N"/>
</dbReference>
<name>A0AAV8W7M6_9CUCU</name>
<dbReference type="Pfam" id="PF01757">
    <property type="entry name" value="Acyl_transf_3"/>
    <property type="match status" value="3"/>
</dbReference>
<evidence type="ECO:0000313" key="4">
    <source>
        <dbReference type="Proteomes" id="UP001159042"/>
    </source>
</evidence>
<protein>
    <recommendedName>
        <fullName evidence="2">Nose resistant-to-fluoxetine protein N-terminal domain-containing protein</fullName>
    </recommendedName>
</protein>
<feature type="transmembrane region" description="Helical" evidence="1">
    <location>
        <begin position="482"/>
        <end position="498"/>
    </location>
</feature>
<comment type="caution">
    <text evidence="3">The sequence shown here is derived from an EMBL/GenBank/DDBJ whole genome shotgun (WGS) entry which is preliminary data.</text>
</comment>
<feature type="transmembrane region" description="Helical" evidence="1">
    <location>
        <begin position="588"/>
        <end position="607"/>
    </location>
</feature>
<feature type="transmembrane region" description="Helical" evidence="1">
    <location>
        <begin position="1470"/>
        <end position="1496"/>
    </location>
</feature>
<feature type="transmembrane region" description="Helical" evidence="1">
    <location>
        <begin position="1088"/>
        <end position="1108"/>
    </location>
</feature>
<dbReference type="PANTHER" id="PTHR11161:SF72">
    <property type="entry name" value="FI21449P1"/>
    <property type="match status" value="1"/>
</dbReference>
<feature type="transmembrane region" description="Helical" evidence="1">
    <location>
        <begin position="265"/>
        <end position="285"/>
    </location>
</feature>
<feature type="transmembrane region" description="Helical" evidence="1">
    <location>
        <begin position="1797"/>
        <end position="1819"/>
    </location>
</feature>
<dbReference type="PANTHER" id="PTHR11161">
    <property type="entry name" value="O-ACYLTRANSFERASE"/>
    <property type="match status" value="1"/>
</dbReference>
<dbReference type="Proteomes" id="UP001159042">
    <property type="component" value="Unassembled WGS sequence"/>
</dbReference>
<feature type="transmembrane region" description="Helical" evidence="1">
    <location>
        <begin position="518"/>
        <end position="538"/>
    </location>
</feature>
<feature type="transmembrane region" description="Helical" evidence="1">
    <location>
        <begin position="544"/>
        <end position="567"/>
    </location>
</feature>
<feature type="transmembrane region" description="Helical" evidence="1">
    <location>
        <begin position="1427"/>
        <end position="1450"/>
    </location>
</feature>
<dbReference type="InterPro" id="IPR052728">
    <property type="entry name" value="O2_lipid_transport_reg"/>
</dbReference>
<evidence type="ECO:0000313" key="3">
    <source>
        <dbReference type="EMBL" id="KAJ8922576.1"/>
    </source>
</evidence>
<dbReference type="GO" id="GO:0016747">
    <property type="term" value="F:acyltransferase activity, transferring groups other than amino-acyl groups"/>
    <property type="evidence" value="ECO:0007669"/>
    <property type="project" value="InterPro"/>
</dbReference>
<feature type="transmembrane region" description="Helical" evidence="1">
    <location>
        <begin position="448"/>
        <end position="470"/>
    </location>
</feature>